<dbReference type="PANTHER" id="PTHR32251:SF15">
    <property type="entry name" value="3-OXO-5-ALPHA-STEROID 4-DEHYDROGENASE (DUF1295)"/>
    <property type="match status" value="1"/>
</dbReference>
<protein>
    <submittedName>
        <fullName evidence="3">Uncharacterized protein</fullName>
    </submittedName>
</protein>
<name>M2XLG8_DOTSN</name>
<dbReference type="AlphaFoldDB" id="M2XLG8"/>
<sequence length="264" mass="30170">MASQERTREHDPIQRGIKAPSPTETTTFFLGRLADPFIQYGFLKRDWGRPLITRLRGTTLPQGPPLITHTAFDRLGLSPYRTILWAMSFGSMLKQNYHLTTIMQERIKPGFGAQVALFNCVGNTLNSLFFVCAQTSASVNGEHFPQTPLIVGSALYVVGLLVEVVSEQQRHNWKKRPQNRGQLYVNGLFGTARHINYFGYMMWRTGYALAAGGWAWAAFVAGLSTWQFTRLTIPAHQQYMEEKYGEQFQAYERATPYKFIPWVY</sequence>
<dbReference type="OrthoDB" id="67965at2759"/>
<dbReference type="PROSITE" id="PS50244">
    <property type="entry name" value="S5A_REDUCTASE"/>
    <property type="match status" value="1"/>
</dbReference>
<dbReference type="OMA" id="ATHINYG"/>
<organism evidence="3 4">
    <name type="scientific">Dothistroma septosporum (strain NZE10 / CBS 128990)</name>
    <name type="common">Red band needle blight fungus</name>
    <name type="synonym">Mycosphaerella pini</name>
    <dbReference type="NCBI Taxonomy" id="675120"/>
    <lineage>
        <taxon>Eukaryota</taxon>
        <taxon>Fungi</taxon>
        <taxon>Dikarya</taxon>
        <taxon>Ascomycota</taxon>
        <taxon>Pezizomycotina</taxon>
        <taxon>Dothideomycetes</taxon>
        <taxon>Dothideomycetidae</taxon>
        <taxon>Mycosphaerellales</taxon>
        <taxon>Mycosphaerellaceae</taxon>
        <taxon>Dothistroma</taxon>
    </lineage>
</organism>
<dbReference type="GO" id="GO:0016020">
    <property type="term" value="C:membrane"/>
    <property type="evidence" value="ECO:0007669"/>
    <property type="project" value="TreeGrafter"/>
</dbReference>
<reference evidence="3 4" key="2">
    <citation type="journal article" date="2012" name="PLoS Pathog.">
        <title>Diverse lifestyles and strategies of plant pathogenesis encoded in the genomes of eighteen Dothideomycetes fungi.</title>
        <authorList>
            <person name="Ohm R.A."/>
            <person name="Feau N."/>
            <person name="Henrissat B."/>
            <person name="Schoch C.L."/>
            <person name="Horwitz B.A."/>
            <person name="Barry K.W."/>
            <person name="Condon B.J."/>
            <person name="Copeland A.C."/>
            <person name="Dhillon B."/>
            <person name="Glaser F."/>
            <person name="Hesse C.N."/>
            <person name="Kosti I."/>
            <person name="LaButti K."/>
            <person name="Lindquist E.A."/>
            <person name="Lucas S."/>
            <person name="Salamov A.A."/>
            <person name="Bradshaw R.E."/>
            <person name="Ciuffetti L."/>
            <person name="Hamelin R.C."/>
            <person name="Kema G.H.J."/>
            <person name="Lawrence C."/>
            <person name="Scott J.A."/>
            <person name="Spatafora J.W."/>
            <person name="Turgeon B.G."/>
            <person name="de Wit P.J.G.M."/>
            <person name="Zhong S."/>
            <person name="Goodwin S.B."/>
            <person name="Grigoriev I.V."/>
        </authorList>
    </citation>
    <scope>NUCLEOTIDE SEQUENCE [LARGE SCALE GENOMIC DNA]</scope>
    <source>
        <strain evidence="4">NZE10 / CBS 128990</strain>
    </source>
</reference>
<gene>
    <name evidence="3" type="ORF">DOTSEDRAFT_174057</name>
</gene>
<dbReference type="Gene3D" id="1.20.120.1630">
    <property type="match status" value="1"/>
</dbReference>
<dbReference type="eggNOG" id="ENOG502RZZ4">
    <property type="taxonomic scope" value="Eukaryota"/>
</dbReference>
<reference evidence="4" key="1">
    <citation type="journal article" date="2012" name="PLoS Genet.">
        <title>The genomes of the fungal plant pathogens Cladosporium fulvum and Dothistroma septosporum reveal adaptation to different hosts and lifestyles but also signatures of common ancestry.</title>
        <authorList>
            <person name="de Wit P.J.G.M."/>
            <person name="van der Burgt A."/>
            <person name="Oekmen B."/>
            <person name="Stergiopoulos I."/>
            <person name="Abd-Elsalam K.A."/>
            <person name="Aerts A.L."/>
            <person name="Bahkali A.H."/>
            <person name="Beenen H.G."/>
            <person name="Chettri P."/>
            <person name="Cox M.P."/>
            <person name="Datema E."/>
            <person name="de Vries R.P."/>
            <person name="Dhillon B."/>
            <person name="Ganley A.R."/>
            <person name="Griffiths S.A."/>
            <person name="Guo Y."/>
            <person name="Hamelin R.C."/>
            <person name="Henrissat B."/>
            <person name="Kabir M.S."/>
            <person name="Jashni M.K."/>
            <person name="Kema G."/>
            <person name="Klaubauf S."/>
            <person name="Lapidus A."/>
            <person name="Levasseur A."/>
            <person name="Lindquist E."/>
            <person name="Mehrabi R."/>
            <person name="Ohm R.A."/>
            <person name="Owen T.J."/>
            <person name="Salamov A."/>
            <person name="Schwelm A."/>
            <person name="Schijlen E."/>
            <person name="Sun H."/>
            <person name="van den Burg H.A."/>
            <person name="van Ham R.C.H.J."/>
            <person name="Zhang S."/>
            <person name="Goodwin S.B."/>
            <person name="Grigoriev I.V."/>
            <person name="Collemare J."/>
            <person name="Bradshaw R.E."/>
        </authorList>
    </citation>
    <scope>NUCLEOTIDE SEQUENCE [LARGE SCALE GENOMIC DNA]</scope>
    <source>
        <strain evidence="4">NZE10 / CBS 128990</strain>
    </source>
</reference>
<dbReference type="Proteomes" id="UP000016933">
    <property type="component" value="Unassembled WGS sequence"/>
</dbReference>
<dbReference type="InterPro" id="IPR010721">
    <property type="entry name" value="UstE-like"/>
</dbReference>
<evidence type="ECO:0000313" key="4">
    <source>
        <dbReference type="Proteomes" id="UP000016933"/>
    </source>
</evidence>
<feature type="transmembrane region" description="Helical" evidence="2">
    <location>
        <begin position="143"/>
        <end position="162"/>
    </location>
</feature>
<feature type="transmembrane region" description="Helical" evidence="2">
    <location>
        <begin position="206"/>
        <end position="226"/>
    </location>
</feature>
<dbReference type="Pfam" id="PF06966">
    <property type="entry name" value="DUF1295"/>
    <property type="match status" value="1"/>
</dbReference>
<feature type="region of interest" description="Disordered" evidence="1">
    <location>
        <begin position="1"/>
        <end position="21"/>
    </location>
</feature>
<feature type="compositionally biased region" description="Basic and acidic residues" evidence="1">
    <location>
        <begin position="1"/>
        <end position="13"/>
    </location>
</feature>
<feature type="transmembrane region" description="Helical" evidence="2">
    <location>
        <begin position="111"/>
        <end position="131"/>
    </location>
</feature>
<proteinExistence type="predicted"/>
<evidence type="ECO:0000313" key="3">
    <source>
        <dbReference type="EMBL" id="EME43292.1"/>
    </source>
</evidence>
<evidence type="ECO:0000256" key="1">
    <source>
        <dbReference type="SAM" id="MobiDB-lite"/>
    </source>
</evidence>
<keyword evidence="4" id="KW-1185">Reference proteome</keyword>
<accession>M2XLG8</accession>
<dbReference type="EMBL" id="KB446540">
    <property type="protein sequence ID" value="EME43292.1"/>
    <property type="molecule type" value="Genomic_DNA"/>
</dbReference>
<dbReference type="STRING" id="675120.M2XLG8"/>
<keyword evidence="2" id="KW-0812">Transmembrane</keyword>
<evidence type="ECO:0000256" key="2">
    <source>
        <dbReference type="SAM" id="Phobius"/>
    </source>
</evidence>
<dbReference type="HOGENOM" id="CLU_065850_0_0_1"/>
<keyword evidence="2" id="KW-0472">Membrane</keyword>
<dbReference type="PANTHER" id="PTHR32251">
    <property type="entry name" value="3-OXO-5-ALPHA-STEROID 4-DEHYDROGENASE"/>
    <property type="match status" value="1"/>
</dbReference>
<keyword evidence="2" id="KW-1133">Transmembrane helix</keyword>